<dbReference type="PANTHER" id="PTHR47529:SF1">
    <property type="entry name" value="PERIPLASMIC CHAPERONE PPID"/>
    <property type="match status" value="1"/>
</dbReference>
<dbReference type="InterPro" id="IPR023058">
    <property type="entry name" value="PPIase_PpiC_CS"/>
</dbReference>
<evidence type="ECO:0000256" key="3">
    <source>
        <dbReference type="ARBA" id="ARBA00022519"/>
    </source>
</evidence>
<dbReference type="InterPro" id="IPR052029">
    <property type="entry name" value="PpiD_chaperone"/>
</dbReference>
<dbReference type="SUPFAM" id="SSF54534">
    <property type="entry name" value="FKBP-like"/>
    <property type="match status" value="1"/>
</dbReference>
<proteinExistence type="inferred from homology"/>
<evidence type="ECO:0000256" key="4">
    <source>
        <dbReference type="ARBA" id="ARBA00022692"/>
    </source>
</evidence>
<keyword evidence="6 12" id="KW-0472">Membrane</keyword>
<sequence length="706" mass="77455">MALIGKIRQNFWFVLIVLGLALAAFVIMDMTSANRGSAMNPTIGTINGTKINAQEFSRTESILSQNSQIQDANQRRENLWNYFVDKSIVEDETEELGLNVSFEELMDLQFGQNLSPIIQQSFYNPNTGQVDRQQLSQIQNAITTNTGLTPDFKAFWAVQEDQIIANQLQNKLTNLVSKAVYTPSWMVEQEYKQSNTRAQVAYVKIPFDAVSNDAVEVSDSDIKDYMNKNKSMFTSKEETRIVDYISFPVLATSRDSAAIFADMTRRADELANTTSDSIYAVNNGGDKPTLYYALDDLPAQLQDNIGDLELGQTYGPYIDNGVYSAAKVVGRQVIPDSVEARIIVRQALSSNPTQVEDAQDYIDSLRTLIVNGTADFDSLAIQNSQDPSTAQRGGDLGYLTQGMLPSPLDDVLFLEGNIEGLYETKTPQGIFLIQITDVIQRNRDDKFRLAYINTRVTPSQETQDSVLDIVNDFLSENRTLEAITSAAKALNLNVRTSAPLDQNAYQVGNLGSSQSSRDMVRWAFDQSNEEGDVAPDFYSFTDPVDYYTNKYVVVGLRDIVPAGMQTVESAKDELMPLVRNLKKGAKLKAEISGTDLNAIASKYNTSVDTLSAVTMASSSIPAIGNEPEVVAAIFKAGENNVSSPIVGNSGVYVVKPIAIATPGAVSNVGSLRNSTTLVNRAKVGQGLIEGLKKNAKVEDGRFGYGF</sequence>
<evidence type="ECO:0000259" key="13">
    <source>
        <dbReference type="PROSITE" id="PS50198"/>
    </source>
</evidence>
<dbReference type="Proteomes" id="UP001156666">
    <property type="component" value="Unassembled WGS sequence"/>
</dbReference>
<evidence type="ECO:0000256" key="5">
    <source>
        <dbReference type="ARBA" id="ARBA00022989"/>
    </source>
</evidence>
<gene>
    <name evidence="14" type="ORF">GCM10007940_24650</name>
</gene>
<accession>A0AA37WGC6</accession>
<dbReference type="PROSITE" id="PS50198">
    <property type="entry name" value="PPIC_PPIASE_2"/>
    <property type="match status" value="1"/>
</dbReference>
<evidence type="ECO:0000256" key="11">
    <source>
        <dbReference type="PROSITE-ProRule" id="PRU00278"/>
    </source>
</evidence>
<evidence type="ECO:0000256" key="2">
    <source>
        <dbReference type="ARBA" id="ARBA00022475"/>
    </source>
</evidence>
<keyword evidence="2" id="KW-1003">Cell membrane</keyword>
<keyword evidence="4 12" id="KW-0812">Transmembrane</keyword>
<evidence type="ECO:0000256" key="10">
    <source>
        <dbReference type="ARBA" id="ARBA00042775"/>
    </source>
</evidence>
<dbReference type="InterPro" id="IPR027304">
    <property type="entry name" value="Trigger_fact/SurA_dom_sf"/>
</dbReference>
<evidence type="ECO:0000256" key="6">
    <source>
        <dbReference type="ARBA" id="ARBA00023136"/>
    </source>
</evidence>
<name>A0AA37WGC6_9BACT</name>
<dbReference type="PANTHER" id="PTHR47529">
    <property type="entry name" value="PEPTIDYL-PROLYL CIS-TRANS ISOMERASE D"/>
    <property type="match status" value="1"/>
</dbReference>
<feature type="domain" description="PpiC" evidence="13">
    <location>
        <begin position="335"/>
        <end position="437"/>
    </location>
</feature>
<evidence type="ECO:0000256" key="9">
    <source>
        <dbReference type="ARBA" id="ARBA00040743"/>
    </source>
</evidence>
<dbReference type="SUPFAM" id="SSF109998">
    <property type="entry name" value="Triger factor/SurA peptide-binding domain-like"/>
    <property type="match status" value="1"/>
</dbReference>
<dbReference type="GO" id="GO:0005886">
    <property type="term" value="C:plasma membrane"/>
    <property type="evidence" value="ECO:0007669"/>
    <property type="project" value="UniProtKB-SubCell"/>
</dbReference>
<protein>
    <recommendedName>
        <fullName evidence="9">Periplasmic chaperone PpiD</fullName>
    </recommendedName>
    <alternativeName>
        <fullName evidence="10">Periplasmic folding chaperone</fullName>
    </alternativeName>
</protein>
<comment type="subcellular location">
    <subcellularLocation>
        <location evidence="1">Cell inner membrane</location>
        <topology evidence="1">Single-pass type II membrane protein</topology>
        <orientation evidence="1">Periplasmic side</orientation>
    </subcellularLocation>
</comment>
<dbReference type="AlphaFoldDB" id="A0AA37WGC6"/>
<dbReference type="Pfam" id="PF13623">
    <property type="entry name" value="SurA_N_2"/>
    <property type="match status" value="1"/>
</dbReference>
<evidence type="ECO:0000313" key="15">
    <source>
        <dbReference type="Proteomes" id="UP001156666"/>
    </source>
</evidence>
<evidence type="ECO:0000256" key="12">
    <source>
        <dbReference type="SAM" id="Phobius"/>
    </source>
</evidence>
<dbReference type="RefSeq" id="WP_235291530.1">
    <property type="nucleotide sequence ID" value="NZ_BSOH01000014.1"/>
</dbReference>
<dbReference type="PROSITE" id="PS01096">
    <property type="entry name" value="PPIC_PPIASE_1"/>
    <property type="match status" value="1"/>
</dbReference>
<comment type="caution">
    <text evidence="14">The sequence shown here is derived from an EMBL/GenBank/DDBJ whole genome shotgun (WGS) entry which is preliminary data.</text>
</comment>
<keyword evidence="3" id="KW-0997">Cell inner membrane</keyword>
<evidence type="ECO:0000256" key="1">
    <source>
        <dbReference type="ARBA" id="ARBA00004382"/>
    </source>
</evidence>
<keyword evidence="11" id="KW-0697">Rotamase</keyword>
<evidence type="ECO:0000313" key="14">
    <source>
        <dbReference type="EMBL" id="GLR17850.1"/>
    </source>
</evidence>
<feature type="transmembrane region" description="Helical" evidence="12">
    <location>
        <begin position="12"/>
        <end position="31"/>
    </location>
</feature>
<keyword evidence="5 12" id="KW-1133">Transmembrane helix</keyword>
<organism evidence="14 15">
    <name type="scientific">Portibacter lacus</name>
    <dbReference type="NCBI Taxonomy" id="1099794"/>
    <lineage>
        <taxon>Bacteria</taxon>
        <taxon>Pseudomonadati</taxon>
        <taxon>Bacteroidota</taxon>
        <taxon>Saprospiria</taxon>
        <taxon>Saprospirales</taxon>
        <taxon>Haliscomenobacteraceae</taxon>
        <taxon>Portibacter</taxon>
    </lineage>
</organism>
<reference evidence="14" key="1">
    <citation type="journal article" date="2014" name="Int. J. Syst. Evol. Microbiol.">
        <title>Complete genome sequence of Corynebacterium casei LMG S-19264T (=DSM 44701T), isolated from a smear-ripened cheese.</title>
        <authorList>
            <consortium name="US DOE Joint Genome Institute (JGI-PGF)"/>
            <person name="Walter F."/>
            <person name="Albersmeier A."/>
            <person name="Kalinowski J."/>
            <person name="Ruckert C."/>
        </authorList>
    </citation>
    <scope>NUCLEOTIDE SEQUENCE</scope>
    <source>
        <strain evidence="14">NBRC 108769</strain>
    </source>
</reference>
<keyword evidence="11 14" id="KW-0413">Isomerase</keyword>
<evidence type="ECO:0000256" key="8">
    <source>
        <dbReference type="ARBA" id="ARBA00038408"/>
    </source>
</evidence>
<dbReference type="InterPro" id="IPR046357">
    <property type="entry name" value="PPIase_dom_sf"/>
</dbReference>
<dbReference type="Pfam" id="PF13616">
    <property type="entry name" value="Rotamase_3"/>
    <property type="match status" value="1"/>
</dbReference>
<evidence type="ECO:0000256" key="7">
    <source>
        <dbReference type="ARBA" id="ARBA00023186"/>
    </source>
</evidence>
<dbReference type="InterPro" id="IPR000297">
    <property type="entry name" value="PPIase_PpiC"/>
</dbReference>
<reference evidence="14" key="2">
    <citation type="submission" date="2023-01" db="EMBL/GenBank/DDBJ databases">
        <title>Draft genome sequence of Portibacter lacus strain NBRC 108769.</title>
        <authorList>
            <person name="Sun Q."/>
            <person name="Mori K."/>
        </authorList>
    </citation>
    <scope>NUCLEOTIDE SEQUENCE</scope>
    <source>
        <strain evidence="14">NBRC 108769</strain>
    </source>
</reference>
<comment type="similarity">
    <text evidence="8">Belongs to the PpiD chaperone family.</text>
</comment>
<dbReference type="GO" id="GO:0003755">
    <property type="term" value="F:peptidyl-prolyl cis-trans isomerase activity"/>
    <property type="evidence" value="ECO:0007669"/>
    <property type="project" value="UniProtKB-KW"/>
</dbReference>
<keyword evidence="7" id="KW-0143">Chaperone</keyword>
<keyword evidence="15" id="KW-1185">Reference proteome</keyword>
<dbReference type="Gene3D" id="3.10.50.40">
    <property type="match status" value="1"/>
</dbReference>
<dbReference type="EMBL" id="BSOH01000014">
    <property type="protein sequence ID" value="GLR17850.1"/>
    <property type="molecule type" value="Genomic_DNA"/>
</dbReference>